<dbReference type="AlphaFoldDB" id="A0A450WYQ1"/>
<dbReference type="EMBL" id="CAADFK010000296">
    <property type="protein sequence ID" value="VFK22182.1"/>
    <property type="molecule type" value="Genomic_DNA"/>
</dbReference>
<name>A0A450WYQ1_9GAMM</name>
<protein>
    <submittedName>
        <fullName evidence="1">Uncharacterized protein</fullName>
    </submittedName>
</protein>
<sequence length="51" mass="6049">MLIELNFETSAFLLNLKISSAYQVQLQENLRSQQCFKIFIMLRQKEQVSEP</sequence>
<reference evidence="1" key="1">
    <citation type="submission" date="2019-02" db="EMBL/GenBank/DDBJ databases">
        <authorList>
            <person name="Gruber-Vodicka R. H."/>
            <person name="Seah K. B. B."/>
        </authorList>
    </citation>
    <scope>NUCLEOTIDE SEQUENCE</scope>
    <source>
        <strain evidence="1">BECK_S313</strain>
    </source>
</reference>
<proteinExistence type="predicted"/>
<evidence type="ECO:0000313" key="1">
    <source>
        <dbReference type="EMBL" id="VFK22182.1"/>
    </source>
</evidence>
<accession>A0A450WYQ1</accession>
<organism evidence="1">
    <name type="scientific">Candidatus Kentrum sp. LPFa</name>
    <dbReference type="NCBI Taxonomy" id="2126335"/>
    <lineage>
        <taxon>Bacteria</taxon>
        <taxon>Pseudomonadati</taxon>
        <taxon>Pseudomonadota</taxon>
        <taxon>Gammaproteobacteria</taxon>
        <taxon>Candidatus Kentrum</taxon>
    </lineage>
</organism>
<gene>
    <name evidence="1" type="ORF">BECKLPF1236B_GA0070989_12964</name>
</gene>